<dbReference type="AlphaFoldDB" id="A0AAD2EBZ6"/>
<protein>
    <submittedName>
        <fullName evidence="1">Uncharacterized protein</fullName>
    </submittedName>
</protein>
<name>A0AAD2EBZ6_9LAMI</name>
<gene>
    <name evidence="1" type="ORF">FPE_LOCUS33817</name>
</gene>
<sequence length="116" mass="12880">MAFAAKQFYSSAAFSNHLQRKNLPSKPHFSSFIPNQVVGRKCEKPNVLACRKRLYISAVTGYIGEPENLRPRDSTIQCNAYEAHRAQPSLLMLVSWATKNEGLTWLVGGDGRPATA</sequence>
<evidence type="ECO:0000313" key="2">
    <source>
        <dbReference type="Proteomes" id="UP000834106"/>
    </source>
</evidence>
<reference evidence="1" key="1">
    <citation type="submission" date="2023-05" db="EMBL/GenBank/DDBJ databases">
        <authorList>
            <person name="Huff M."/>
        </authorList>
    </citation>
    <scope>NUCLEOTIDE SEQUENCE</scope>
</reference>
<evidence type="ECO:0000313" key="1">
    <source>
        <dbReference type="EMBL" id="CAI9786387.1"/>
    </source>
</evidence>
<organism evidence="1 2">
    <name type="scientific">Fraxinus pennsylvanica</name>
    <dbReference type="NCBI Taxonomy" id="56036"/>
    <lineage>
        <taxon>Eukaryota</taxon>
        <taxon>Viridiplantae</taxon>
        <taxon>Streptophyta</taxon>
        <taxon>Embryophyta</taxon>
        <taxon>Tracheophyta</taxon>
        <taxon>Spermatophyta</taxon>
        <taxon>Magnoliopsida</taxon>
        <taxon>eudicotyledons</taxon>
        <taxon>Gunneridae</taxon>
        <taxon>Pentapetalae</taxon>
        <taxon>asterids</taxon>
        <taxon>lamiids</taxon>
        <taxon>Lamiales</taxon>
        <taxon>Oleaceae</taxon>
        <taxon>Oleeae</taxon>
        <taxon>Fraxinus</taxon>
    </lineage>
</organism>
<dbReference type="EMBL" id="OU503057">
    <property type="protein sequence ID" value="CAI9786387.1"/>
    <property type="molecule type" value="Genomic_DNA"/>
</dbReference>
<dbReference type="Proteomes" id="UP000834106">
    <property type="component" value="Chromosome 22"/>
</dbReference>
<keyword evidence="2" id="KW-1185">Reference proteome</keyword>
<accession>A0AAD2EBZ6</accession>
<proteinExistence type="predicted"/>